<dbReference type="AlphaFoldDB" id="A0A4V3A2N3"/>
<reference evidence="6 7" key="1">
    <citation type="journal article" date="2019" name="Appl. Microbiol. Biotechnol.">
        <title>Uncovering carbohydrate metabolism through a genotype-phenotype association study of 56 lactic acid bacteria genomes.</title>
        <authorList>
            <person name="Buron-Moles G."/>
            <person name="Chailyan A."/>
            <person name="Dolejs I."/>
            <person name="Forster J."/>
            <person name="Miks M.H."/>
        </authorList>
    </citation>
    <scope>NUCLEOTIDE SEQUENCE [LARGE SCALE GENOMIC DNA]</scope>
    <source>
        <strain evidence="6 7">ATCC 700006</strain>
    </source>
</reference>
<keyword evidence="7" id="KW-1185">Reference proteome</keyword>
<keyword evidence="1" id="KW-0678">Repressor</keyword>
<dbReference type="InterPro" id="IPR000843">
    <property type="entry name" value="HTH_LacI"/>
</dbReference>
<evidence type="ECO:0000259" key="5">
    <source>
        <dbReference type="PROSITE" id="PS50932"/>
    </source>
</evidence>
<dbReference type="InterPro" id="IPR001761">
    <property type="entry name" value="Peripla_BP/Lac1_sug-bd_dom"/>
</dbReference>
<dbReference type="PANTHER" id="PTHR30146:SF95">
    <property type="entry name" value="RIBOSE OPERON REPRESSOR"/>
    <property type="match status" value="1"/>
</dbReference>
<evidence type="ECO:0000313" key="6">
    <source>
        <dbReference type="EMBL" id="TDG69665.1"/>
    </source>
</evidence>
<name>A0A4V3A2N3_9LACO</name>
<dbReference type="PANTHER" id="PTHR30146">
    <property type="entry name" value="LACI-RELATED TRANSCRIPTIONAL REPRESSOR"/>
    <property type="match status" value="1"/>
</dbReference>
<keyword evidence="2" id="KW-0805">Transcription regulation</keyword>
<dbReference type="GO" id="GO:0000976">
    <property type="term" value="F:transcription cis-regulatory region binding"/>
    <property type="evidence" value="ECO:0007669"/>
    <property type="project" value="TreeGrafter"/>
</dbReference>
<gene>
    <name evidence="6" type="ORF">C5L23_001127</name>
</gene>
<organism evidence="6 7">
    <name type="scientific">Leuconostoc fallax</name>
    <dbReference type="NCBI Taxonomy" id="1251"/>
    <lineage>
        <taxon>Bacteria</taxon>
        <taxon>Bacillati</taxon>
        <taxon>Bacillota</taxon>
        <taxon>Bacilli</taxon>
        <taxon>Lactobacillales</taxon>
        <taxon>Lactobacillaceae</taxon>
        <taxon>Leuconostoc</taxon>
    </lineage>
</organism>
<evidence type="ECO:0000256" key="4">
    <source>
        <dbReference type="ARBA" id="ARBA00023163"/>
    </source>
</evidence>
<dbReference type="Gene3D" id="3.40.50.2300">
    <property type="match status" value="2"/>
</dbReference>
<evidence type="ECO:0000256" key="2">
    <source>
        <dbReference type="ARBA" id="ARBA00023015"/>
    </source>
</evidence>
<dbReference type="Gene3D" id="1.10.260.40">
    <property type="entry name" value="lambda repressor-like DNA-binding domains"/>
    <property type="match status" value="1"/>
</dbReference>
<keyword evidence="3" id="KW-0238">DNA-binding</keyword>
<accession>A0A4V3A2N3</accession>
<feature type="domain" description="HTH lacI-type" evidence="5">
    <location>
        <begin position="3"/>
        <end position="57"/>
    </location>
</feature>
<dbReference type="Pfam" id="PF00532">
    <property type="entry name" value="Peripla_BP_1"/>
    <property type="match status" value="1"/>
</dbReference>
<dbReference type="STRING" id="907931.GCA_000165675_00234"/>
<dbReference type="PRINTS" id="PR00036">
    <property type="entry name" value="HTHLACI"/>
</dbReference>
<evidence type="ECO:0000256" key="1">
    <source>
        <dbReference type="ARBA" id="ARBA00022491"/>
    </source>
</evidence>
<dbReference type="GO" id="GO:0003700">
    <property type="term" value="F:DNA-binding transcription factor activity"/>
    <property type="evidence" value="ECO:0007669"/>
    <property type="project" value="TreeGrafter"/>
</dbReference>
<evidence type="ECO:0000313" key="7">
    <source>
        <dbReference type="Proteomes" id="UP000295681"/>
    </source>
</evidence>
<dbReference type="InterPro" id="IPR028082">
    <property type="entry name" value="Peripla_BP_I"/>
</dbReference>
<dbReference type="Proteomes" id="UP000295681">
    <property type="component" value="Unassembled WGS sequence"/>
</dbReference>
<dbReference type="RefSeq" id="WP_133264209.1">
    <property type="nucleotide sequence ID" value="NZ_JAGYGP010000001.1"/>
</dbReference>
<dbReference type="PROSITE" id="PS50932">
    <property type="entry name" value="HTH_LACI_2"/>
    <property type="match status" value="1"/>
</dbReference>
<dbReference type="CDD" id="cd06291">
    <property type="entry name" value="PBP1_Qymf-like"/>
    <property type="match status" value="1"/>
</dbReference>
<sequence length="316" mass="34796">MVAKLSDVAELAGVSVATVSRVINSYGPISQKTKDKVHAAMRQLHYQPNAMARSLQGKSSQFIGVILPTIDNPFFGVLAGALEKALFERGYKVIIASSANNVEVERQYLQMLAANQVEAIITGSHNLGIEEYEDASLPIVAFDRHLSDDIPTVSSDNYHGGELAAQYLLNQQVHKPLVIRDDDNSNSPTVKRGQGFVNYMTRHNVQALRYEVSDKLSMQQADVEKIKQFVLDNQIDGIFANNDLTAIMLKNVLPNLPIVGYDGTPLLTLLHPDLVTIVQPVDEIVKKLVEIMLVKIGDNSAEITTDNIVSVSLKYK</sequence>
<dbReference type="InterPro" id="IPR010982">
    <property type="entry name" value="Lambda_DNA-bd_dom_sf"/>
</dbReference>
<comment type="caution">
    <text evidence="6">The sequence shown here is derived from an EMBL/GenBank/DDBJ whole genome shotgun (WGS) entry which is preliminary data.</text>
</comment>
<dbReference type="SUPFAM" id="SSF47413">
    <property type="entry name" value="lambda repressor-like DNA-binding domains"/>
    <property type="match status" value="1"/>
</dbReference>
<dbReference type="CDD" id="cd01392">
    <property type="entry name" value="HTH_LacI"/>
    <property type="match status" value="1"/>
</dbReference>
<dbReference type="EMBL" id="PUFI01000005">
    <property type="protein sequence ID" value="TDG69665.1"/>
    <property type="molecule type" value="Genomic_DNA"/>
</dbReference>
<dbReference type="PROSITE" id="PS00356">
    <property type="entry name" value="HTH_LACI_1"/>
    <property type="match status" value="1"/>
</dbReference>
<keyword evidence="4" id="KW-0804">Transcription</keyword>
<proteinExistence type="predicted"/>
<evidence type="ECO:0000256" key="3">
    <source>
        <dbReference type="ARBA" id="ARBA00023125"/>
    </source>
</evidence>
<protein>
    <recommendedName>
        <fullName evidence="5">HTH lacI-type domain-containing protein</fullName>
    </recommendedName>
</protein>
<dbReference type="SMART" id="SM00354">
    <property type="entry name" value="HTH_LACI"/>
    <property type="match status" value="1"/>
</dbReference>
<dbReference type="Pfam" id="PF00356">
    <property type="entry name" value="LacI"/>
    <property type="match status" value="1"/>
</dbReference>
<dbReference type="SUPFAM" id="SSF53822">
    <property type="entry name" value="Periplasmic binding protein-like I"/>
    <property type="match status" value="1"/>
</dbReference>